<dbReference type="RefSeq" id="WP_044498498.1">
    <property type="nucleotide sequence ID" value="NZ_LK391969.1"/>
</dbReference>
<accession>A0A078M5U9</accession>
<organism evidence="2">
    <name type="scientific">Pseudomonas saudimassiliensis</name>
    <dbReference type="NCBI Taxonomy" id="1461581"/>
    <lineage>
        <taxon>Bacteria</taxon>
        <taxon>Pseudomonadati</taxon>
        <taxon>Pseudomonadota</taxon>
        <taxon>Gammaproteobacteria</taxon>
        <taxon>Pseudomonadales</taxon>
        <taxon>Pseudomonadaceae</taxon>
        <taxon>Pseudomonas</taxon>
    </lineage>
</organism>
<protein>
    <submittedName>
        <fullName evidence="2">Uncharacterized protein</fullName>
    </submittedName>
</protein>
<dbReference type="PATRIC" id="fig|1461581.3.peg.862"/>
<evidence type="ECO:0000313" key="2">
    <source>
        <dbReference type="EMBL" id="CEA02823.1"/>
    </source>
</evidence>
<feature type="region of interest" description="Disordered" evidence="1">
    <location>
        <begin position="673"/>
        <end position="700"/>
    </location>
</feature>
<proteinExistence type="predicted"/>
<evidence type="ECO:0000256" key="1">
    <source>
        <dbReference type="SAM" id="MobiDB-lite"/>
    </source>
</evidence>
<dbReference type="EMBL" id="LK391969">
    <property type="protein sequence ID" value="CEF25959.1"/>
    <property type="molecule type" value="Genomic_DNA"/>
</dbReference>
<dbReference type="OrthoDB" id="6232704at2"/>
<reference evidence="2" key="1">
    <citation type="submission" date="2014-07" db="EMBL/GenBank/DDBJ databases">
        <authorList>
            <person name="Urmite Genomes Urmite Genomes"/>
        </authorList>
    </citation>
    <scope>NUCLEOTIDE SEQUENCE</scope>
    <source>
        <strain evidence="2">12M76_air</strain>
    </source>
</reference>
<sequence>MQLVKRQRGIATVLTVVLLGMALTSATLVGVSQLRSSQEMSVSLHAQTMAQKRAWLAAEAVQQYLQQVVATPADWQAFEQAIRSQPPTLQLSGLSGVQLALAGYDDSQAERRDLRLHIRATSAAGSRAAATTTLETVYRIRPPGSAEAVEPEPNRQLIAFRDGLNISGAMQVLTAPDESYEITVDGEVNMGGLSTGGIDVIRSTRSIRFVGGSASNFREMHANCDVLVSNGNFTVQEVKATRNACLANTINSQVVTANGSVEVAGGRHGDLRALANKPSGAAQCATGAVRWCDLAPTFGVRIRPSPTIANIYSKGAVEFASTATVGRVQAEGNLVVAGCSPTWTSATYGGSFTNNPSCTRAASRSTQPVMLDPVPPVEVEPEVFDANTYRSAANYLYSWVNGVIRVKVKDVEGIPDWDDANNPPEVRRNGYFYRTANIIDPGNPGWTNRTVAGYACLNGDAPSRRDETAGQCIAQLGQGYSASSALVQYSNGTWTLDGLHHAPGVVLAEGNLLIRNGTYTNTFIATGNLEVTSAGGAVFSLNYAGPRGLTVEGHTALGVCTNAAYRLRPGEFCENTYNHRAHGGLGNYALMAGSCPAGSRNGCARGVYIGGDIHVARSVFGVVRAGNLFTSAGATRLYGYVSALAQRNNASTVNELSASTVIDLRVPSVIRDRYDPSGGLAPTPGSGGGTGGTPGTVTPGSAQLQWGRYL</sequence>
<gene>
    <name evidence="2" type="ORF">BN1049_00880</name>
</gene>
<dbReference type="EMBL" id="LM997413">
    <property type="protein sequence ID" value="CEA02823.1"/>
    <property type="molecule type" value="Genomic_DNA"/>
</dbReference>
<feature type="compositionally biased region" description="Gly residues" evidence="1">
    <location>
        <begin position="685"/>
        <end position="694"/>
    </location>
</feature>
<dbReference type="AlphaFoldDB" id="A0A078M5U9"/>
<name>A0A078M5U9_9PSED</name>